<dbReference type="Pfam" id="PF13412">
    <property type="entry name" value="HTH_24"/>
    <property type="match status" value="1"/>
</dbReference>
<dbReference type="InterPro" id="IPR011991">
    <property type="entry name" value="ArsR-like_HTH"/>
</dbReference>
<evidence type="ECO:0000256" key="1">
    <source>
        <dbReference type="ARBA" id="ARBA00023015"/>
    </source>
</evidence>
<dbReference type="EMBL" id="SJSA01000001">
    <property type="protein sequence ID" value="TGG40301.1"/>
    <property type="molecule type" value="Genomic_DNA"/>
</dbReference>
<dbReference type="PROSITE" id="PS50956">
    <property type="entry name" value="HTH_ASNC_2"/>
    <property type="match status" value="1"/>
</dbReference>
<dbReference type="Proteomes" id="UP000297635">
    <property type="component" value="Unassembled WGS sequence"/>
</dbReference>
<dbReference type="InterPro" id="IPR011008">
    <property type="entry name" value="Dimeric_a/b-barrel"/>
</dbReference>
<dbReference type="Pfam" id="PF01037">
    <property type="entry name" value="AsnC_trans_reg"/>
    <property type="match status" value="1"/>
</dbReference>
<keyword evidence="1" id="KW-0805">Transcription regulation</keyword>
<dbReference type="GeneID" id="82149377"/>
<keyword evidence="3" id="KW-0804">Transcription</keyword>
<dbReference type="RefSeq" id="WP_135471314.1">
    <property type="nucleotide sequence ID" value="NZ_CASCNC010000069.1"/>
</dbReference>
<dbReference type="PRINTS" id="PR00033">
    <property type="entry name" value="HTHASNC"/>
</dbReference>
<keyword evidence="6" id="KW-1185">Reference proteome</keyword>
<accession>A0A4Z0V624</accession>
<dbReference type="PANTHER" id="PTHR30154">
    <property type="entry name" value="LEUCINE-RESPONSIVE REGULATORY PROTEIN"/>
    <property type="match status" value="1"/>
</dbReference>
<evidence type="ECO:0000259" key="4">
    <source>
        <dbReference type="PROSITE" id="PS50956"/>
    </source>
</evidence>
<evidence type="ECO:0000256" key="3">
    <source>
        <dbReference type="ARBA" id="ARBA00023163"/>
    </source>
</evidence>
<dbReference type="InterPro" id="IPR036390">
    <property type="entry name" value="WH_DNA-bd_sf"/>
</dbReference>
<evidence type="ECO:0000313" key="6">
    <source>
        <dbReference type="Proteomes" id="UP000297635"/>
    </source>
</evidence>
<organism evidence="5 6">
    <name type="scientific">Duncaniella freteri</name>
    <dbReference type="NCBI Taxonomy" id="2530391"/>
    <lineage>
        <taxon>Bacteria</taxon>
        <taxon>Pseudomonadati</taxon>
        <taxon>Bacteroidota</taxon>
        <taxon>Bacteroidia</taxon>
        <taxon>Bacteroidales</taxon>
        <taxon>Muribaculaceae</taxon>
        <taxon>Duncaniella</taxon>
    </lineage>
</organism>
<comment type="caution">
    <text evidence="5">The sequence shown here is derived from an EMBL/GenBank/DDBJ whole genome shotgun (WGS) entry which is preliminary data.</text>
</comment>
<sequence>MAIALDRLDETDIKILRLLQQNARLTLKEIGAQVNLSSTPVYERFRRLEREGYIKAYVTVLDEEKLNMGFTAYCSVTLKQQNKANAKEFADVIMGLQEVTECYNISGRFDYLVKIQVPSMKAYREFVMNVLGCLEYVASFESTFVMDEVKHEFGISI</sequence>
<dbReference type="InterPro" id="IPR019888">
    <property type="entry name" value="Tscrpt_reg_AsnC-like"/>
</dbReference>
<dbReference type="PANTHER" id="PTHR30154:SF34">
    <property type="entry name" value="TRANSCRIPTIONAL REGULATOR AZLB"/>
    <property type="match status" value="1"/>
</dbReference>
<dbReference type="SUPFAM" id="SSF46785">
    <property type="entry name" value="Winged helix' DNA-binding domain"/>
    <property type="match status" value="1"/>
</dbReference>
<dbReference type="Gene3D" id="3.30.70.920">
    <property type="match status" value="1"/>
</dbReference>
<dbReference type="GO" id="GO:0043565">
    <property type="term" value="F:sequence-specific DNA binding"/>
    <property type="evidence" value="ECO:0007669"/>
    <property type="project" value="InterPro"/>
</dbReference>
<name>A0A4Z0V624_9BACT</name>
<gene>
    <name evidence="5" type="ORF">EZ315_06190</name>
</gene>
<reference evidence="5 6" key="1">
    <citation type="submission" date="2019-02" db="EMBL/GenBank/DDBJ databases">
        <title>Isolation and identification of novel species under the genus Muribaculum.</title>
        <authorList>
            <person name="Miyake S."/>
            <person name="Ding Y."/>
            <person name="Low A."/>
            <person name="Soh M."/>
            <person name="Seedorf H."/>
        </authorList>
    </citation>
    <scope>NUCLEOTIDE SEQUENCE [LARGE SCALE GENOMIC DNA]</scope>
    <source>
        <strain evidence="5 6">TLL-A3</strain>
    </source>
</reference>
<evidence type="ECO:0000256" key="2">
    <source>
        <dbReference type="ARBA" id="ARBA00023125"/>
    </source>
</evidence>
<feature type="domain" description="HTH asnC-type" evidence="4">
    <location>
        <begin position="8"/>
        <end position="71"/>
    </location>
</feature>
<dbReference type="GO" id="GO:0005829">
    <property type="term" value="C:cytosol"/>
    <property type="evidence" value="ECO:0007669"/>
    <property type="project" value="TreeGrafter"/>
</dbReference>
<dbReference type="SMART" id="SM00344">
    <property type="entry name" value="HTH_ASNC"/>
    <property type="match status" value="1"/>
</dbReference>
<dbReference type="InterPro" id="IPR036388">
    <property type="entry name" value="WH-like_DNA-bd_sf"/>
</dbReference>
<dbReference type="CDD" id="cd00090">
    <property type="entry name" value="HTH_ARSR"/>
    <property type="match status" value="1"/>
</dbReference>
<dbReference type="AlphaFoldDB" id="A0A4Z0V624"/>
<dbReference type="InterPro" id="IPR019887">
    <property type="entry name" value="Tscrpt_reg_AsnC/Lrp_C"/>
</dbReference>
<dbReference type="InterPro" id="IPR000485">
    <property type="entry name" value="AsnC-type_HTH_dom"/>
</dbReference>
<keyword evidence="2" id="KW-0238">DNA-binding</keyword>
<proteinExistence type="predicted"/>
<dbReference type="SUPFAM" id="SSF54909">
    <property type="entry name" value="Dimeric alpha+beta barrel"/>
    <property type="match status" value="1"/>
</dbReference>
<dbReference type="GO" id="GO:0006355">
    <property type="term" value="P:regulation of DNA-templated transcription"/>
    <property type="evidence" value="ECO:0007669"/>
    <property type="project" value="UniProtKB-ARBA"/>
</dbReference>
<protein>
    <submittedName>
        <fullName evidence="5">Lrp/AsnC family transcriptional regulator</fullName>
    </submittedName>
</protein>
<dbReference type="Gene3D" id="1.10.10.10">
    <property type="entry name" value="Winged helix-like DNA-binding domain superfamily/Winged helix DNA-binding domain"/>
    <property type="match status" value="1"/>
</dbReference>
<dbReference type="GO" id="GO:0043200">
    <property type="term" value="P:response to amino acid"/>
    <property type="evidence" value="ECO:0007669"/>
    <property type="project" value="TreeGrafter"/>
</dbReference>
<evidence type="ECO:0000313" key="5">
    <source>
        <dbReference type="EMBL" id="TGG40301.1"/>
    </source>
</evidence>